<dbReference type="InterPro" id="IPR041611">
    <property type="entry name" value="SKICH"/>
</dbReference>
<evidence type="ECO:0000313" key="3">
    <source>
        <dbReference type="Ensembl" id="ENSMMOP00000029004.1"/>
    </source>
</evidence>
<dbReference type="PANTHER" id="PTHR31915">
    <property type="entry name" value="SKICH DOMAIN-CONTAINING PROTEIN"/>
    <property type="match status" value="1"/>
</dbReference>
<dbReference type="AlphaFoldDB" id="A0A3Q3XN96"/>
<keyword evidence="4" id="KW-1185">Reference proteome</keyword>
<accession>A0A3Q3XN96</accession>
<dbReference type="Ensembl" id="ENSMMOT00000029493.1">
    <property type="protein sequence ID" value="ENSMMOP00000029004.1"/>
    <property type="gene ID" value="ENSMMOG00000021887.1"/>
</dbReference>
<organism evidence="3 4">
    <name type="scientific">Mola mola</name>
    <name type="common">Ocean sunfish</name>
    <name type="synonym">Tetraodon mola</name>
    <dbReference type="NCBI Taxonomy" id="94237"/>
    <lineage>
        <taxon>Eukaryota</taxon>
        <taxon>Metazoa</taxon>
        <taxon>Chordata</taxon>
        <taxon>Craniata</taxon>
        <taxon>Vertebrata</taxon>
        <taxon>Euteleostomi</taxon>
        <taxon>Actinopterygii</taxon>
        <taxon>Neopterygii</taxon>
        <taxon>Teleostei</taxon>
        <taxon>Neoteleostei</taxon>
        <taxon>Acanthomorphata</taxon>
        <taxon>Eupercaria</taxon>
        <taxon>Tetraodontiformes</taxon>
        <taxon>Molidae</taxon>
        <taxon>Mola</taxon>
    </lineage>
</organism>
<dbReference type="STRING" id="94237.ENSMMOP00000029004"/>
<dbReference type="GO" id="GO:0003713">
    <property type="term" value="F:transcription coactivator activity"/>
    <property type="evidence" value="ECO:0007669"/>
    <property type="project" value="TreeGrafter"/>
</dbReference>
<dbReference type="Gene3D" id="2.60.40.2840">
    <property type="match status" value="1"/>
</dbReference>
<dbReference type="PANTHER" id="PTHR31915:SF5">
    <property type="entry name" value="CALCIUM-BINDING AND COILED-COIL DOMAIN-CONTAINING PROTEIN 1"/>
    <property type="match status" value="1"/>
</dbReference>
<name>A0A3Q3XN96_MOLML</name>
<reference evidence="3" key="2">
    <citation type="submission" date="2025-09" db="UniProtKB">
        <authorList>
            <consortium name="Ensembl"/>
        </authorList>
    </citation>
    <scope>IDENTIFICATION</scope>
</reference>
<keyword evidence="1" id="KW-0175">Coiled coil</keyword>
<dbReference type="Proteomes" id="UP000261620">
    <property type="component" value="Unplaced"/>
</dbReference>
<dbReference type="GO" id="GO:0045944">
    <property type="term" value="P:positive regulation of transcription by RNA polymerase II"/>
    <property type="evidence" value="ECO:0007669"/>
    <property type="project" value="TreeGrafter"/>
</dbReference>
<sequence>MDKQPAVVFRNVGQLYFPQTKVECHYSLTPDHQWSSSDWIGLFQVGCSSVKQYHTYTWALVPEGYTEGTAVNCCVIFHGKNIMTCKTRQALPVRVNFR</sequence>
<proteinExistence type="predicted"/>
<reference evidence="3" key="1">
    <citation type="submission" date="2025-08" db="UniProtKB">
        <authorList>
            <consortium name="Ensembl"/>
        </authorList>
    </citation>
    <scope>IDENTIFICATION</scope>
</reference>
<evidence type="ECO:0000259" key="2">
    <source>
        <dbReference type="Pfam" id="PF17751"/>
    </source>
</evidence>
<dbReference type="InterPro" id="IPR051002">
    <property type="entry name" value="UBA_autophagy_assoc_protein"/>
</dbReference>
<protein>
    <recommendedName>
        <fullName evidence="2">SKICH domain-containing protein</fullName>
    </recommendedName>
</protein>
<feature type="domain" description="SKICH" evidence="2">
    <location>
        <begin position="7"/>
        <end position="83"/>
    </location>
</feature>
<evidence type="ECO:0000256" key="1">
    <source>
        <dbReference type="ARBA" id="ARBA00023054"/>
    </source>
</evidence>
<evidence type="ECO:0000313" key="4">
    <source>
        <dbReference type="Proteomes" id="UP000261620"/>
    </source>
</evidence>
<dbReference type="OMA" id="HCAVFQG"/>
<dbReference type="Pfam" id="PF17751">
    <property type="entry name" value="SKICH"/>
    <property type="match status" value="1"/>
</dbReference>